<name>A0A2Z7AUR7_9LAMI</name>
<organism evidence="5 6">
    <name type="scientific">Dorcoceras hygrometricum</name>
    <dbReference type="NCBI Taxonomy" id="472368"/>
    <lineage>
        <taxon>Eukaryota</taxon>
        <taxon>Viridiplantae</taxon>
        <taxon>Streptophyta</taxon>
        <taxon>Embryophyta</taxon>
        <taxon>Tracheophyta</taxon>
        <taxon>Spermatophyta</taxon>
        <taxon>Magnoliopsida</taxon>
        <taxon>eudicotyledons</taxon>
        <taxon>Gunneridae</taxon>
        <taxon>Pentapetalae</taxon>
        <taxon>asterids</taxon>
        <taxon>lamiids</taxon>
        <taxon>Lamiales</taxon>
        <taxon>Gesneriaceae</taxon>
        <taxon>Didymocarpoideae</taxon>
        <taxon>Trichosporeae</taxon>
        <taxon>Loxocarpinae</taxon>
        <taxon>Dorcoceras</taxon>
    </lineage>
</organism>
<feature type="coiled-coil region" evidence="2">
    <location>
        <begin position="241"/>
        <end position="314"/>
    </location>
</feature>
<sequence length="1003" mass="113202">MELHDLFANLKAYEFELETRSEAPSTSQPTKALAAATAEPCSPSTSKSADQLSDDVMSLFVKKFGKYLRRSFNHSTSFNNYNKSDKVSSDLKCYNCDRLGHFAADCNRPKRDDRNKRDDRRADDRYRKEERYRRDDEDNERNVEKSKDKSKDKFKERSSDRKMKTNRNKRFSRKHDRKVLVAEESTKSWADSDSDSSSSSSSSSESEQEEVHCFMADQTDDDEVFDFSNVEFTRVDLVIALNDMVKEYRKLSHSFEEAKAENMSLKSSLAESSSDELEDADILKTELSKLQAENEMLKNEISELKAEVNKSTVEMSSWNKANLSLQKLYESQKQASDKTGIGFNNSEFCEGEPSTQSRSAYDKFNKMSFVKADRIYNCLESLQVESHCLLQLKASCSGGTVASSRGDNLRWRVPVDWCTGRKVYQSQYTSRRAPVSSHHIDFDSVFRFDDAGIVQMFESLVSTGLMEFMGCPVIFHEQALIEFFENGSVRDGMVVSVIGGMAIEISESVFAAAFRLPTEGLTDLSEVPKDLLSNTQRLFSASEKEVSVSCLKKEVKMQYRLLSDILAKSLFVKARSFDAVTRDRFLLMTAITFDVKVNWGSLLFGVLKEMVTPDSRQAKGYAIQIFVLLKNIPGLEIGESKAFPAPRILNEKTVHRIVSVNENVGVEEVGDAPRAKPTPVKRTVAKKRPASVNADSSKQTVASKRSFEELMSVDDLLVQICDDMMLPSITATEISKIRIGESIDKGKGLLVEDEPVQSNPAQEVVELICGDVEFLVDLRDQVMADVVDLFHSFSLNKLTDLDALLALKAKEKLMLDWAETDSLETAVKRRLYILARYREMLLRKLLDSHRQYLVSGQPWTANASQIFDLLSAVHSKSLEALRILQQEHGIIFEQPCTSTAFYYVVDCGAVFAQFFSVAKSTCWVRPMIFVDGIWTPLQGPDFWRSGCSTVLGSSPIFAKDLGVALCLYGGFSFQYIWALEASQLLYRFSCVQFRCPETSSLPS</sequence>
<keyword evidence="1" id="KW-0863">Zinc-finger</keyword>
<gene>
    <name evidence="5" type="ORF">F511_32398</name>
</gene>
<reference evidence="5 6" key="1">
    <citation type="journal article" date="2015" name="Proc. Natl. Acad. Sci. U.S.A.">
        <title>The resurrection genome of Boea hygrometrica: A blueprint for survival of dehydration.</title>
        <authorList>
            <person name="Xiao L."/>
            <person name="Yang G."/>
            <person name="Zhang L."/>
            <person name="Yang X."/>
            <person name="Zhao S."/>
            <person name="Ji Z."/>
            <person name="Zhou Q."/>
            <person name="Hu M."/>
            <person name="Wang Y."/>
            <person name="Chen M."/>
            <person name="Xu Y."/>
            <person name="Jin H."/>
            <person name="Xiao X."/>
            <person name="Hu G."/>
            <person name="Bao F."/>
            <person name="Hu Y."/>
            <person name="Wan P."/>
            <person name="Li L."/>
            <person name="Deng X."/>
            <person name="Kuang T."/>
            <person name="Xiang C."/>
            <person name="Zhu J.K."/>
            <person name="Oliver M.J."/>
            <person name="He Y."/>
        </authorList>
    </citation>
    <scope>NUCLEOTIDE SEQUENCE [LARGE SCALE GENOMIC DNA]</scope>
    <source>
        <strain evidence="6">cv. XS01</strain>
    </source>
</reference>
<feature type="domain" description="CCHC-type" evidence="4">
    <location>
        <begin position="92"/>
        <end position="106"/>
    </location>
</feature>
<feature type="region of interest" description="Disordered" evidence="3">
    <location>
        <begin position="670"/>
        <end position="698"/>
    </location>
</feature>
<keyword evidence="2" id="KW-0175">Coiled coil</keyword>
<dbReference type="PROSITE" id="PS50158">
    <property type="entry name" value="ZF_CCHC"/>
    <property type="match status" value="1"/>
</dbReference>
<dbReference type="Proteomes" id="UP000250235">
    <property type="component" value="Unassembled WGS sequence"/>
</dbReference>
<accession>A0A2Z7AUR7</accession>
<dbReference type="EMBL" id="KV011843">
    <property type="protein sequence ID" value="KZV25651.1"/>
    <property type="molecule type" value="Genomic_DNA"/>
</dbReference>
<feature type="compositionally biased region" description="Basic and acidic residues" evidence="3">
    <location>
        <begin position="131"/>
        <end position="163"/>
    </location>
</feature>
<protein>
    <recommendedName>
        <fullName evidence="4">CCHC-type domain-containing protein</fullName>
    </recommendedName>
</protein>
<dbReference type="GO" id="GO:0003676">
    <property type="term" value="F:nucleic acid binding"/>
    <property type="evidence" value="ECO:0007669"/>
    <property type="project" value="InterPro"/>
</dbReference>
<feature type="region of interest" description="Disordered" evidence="3">
    <location>
        <begin position="131"/>
        <end position="211"/>
    </location>
</feature>
<feature type="compositionally biased region" description="Basic residues" evidence="3">
    <location>
        <begin position="164"/>
        <end position="177"/>
    </location>
</feature>
<evidence type="ECO:0000313" key="6">
    <source>
        <dbReference type="Proteomes" id="UP000250235"/>
    </source>
</evidence>
<dbReference type="SUPFAM" id="SSF57756">
    <property type="entry name" value="Retrovirus zinc finger-like domains"/>
    <property type="match status" value="1"/>
</dbReference>
<dbReference type="InterPro" id="IPR036875">
    <property type="entry name" value="Znf_CCHC_sf"/>
</dbReference>
<keyword evidence="1" id="KW-0862">Zinc</keyword>
<dbReference type="Pfam" id="PF00098">
    <property type="entry name" value="zf-CCHC"/>
    <property type="match status" value="1"/>
</dbReference>
<dbReference type="Gene3D" id="4.10.60.10">
    <property type="entry name" value="Zinc finger, CCHC-type"/>
    <property type="match status" value="1"/>
</dbReference>
<evidence type="ECO:0000256" key="2">
    <source>
        <dbReference type="SAM" id="Coils"/>
    </source>
</evidence>
<keyword evidence="6" id="KW-1185">Reference proteome</keyword>
<proteinExistence type="predicted"/>
<feature type="compositionally biased region" description="Low complexity" evidence="3">
    <location>
        <begin position="195"/>
        <end position="205"/>
    </location>
</feature>
<evidence type="ECO:0000259" key="4">
    <source>
        <dbReference type="PROSITE" id="PS50158"/>
    </source>
</evidence>
<evidence type="ECO:0000313" key="5">
    <source>
        <dbReference type="EMBL" id="KZV25651.1"/>
    </source>
</evidence>
<evidence type="ECO:0000256" key="1">
    <source>
        <dbReference type="PROSITE-ProRule" id="PRU00047"/>
    </source>
</evidence>
<dbReference type="InterPro" id="IPR001878">
    <property type="entry name" value="Znf_CCHC"/>
</dbReference>
<evidence type="ECO:0000256" key="3">
    <source>
        <dbReference type="SAM" id="MobiDB-lite"/>
    </source>
</evidence>
<dbReference type="AlphaFoldDB" id="A0A2Z7AUR7"/>
<feature type="region of interest" description="Disordered" evidence="3">
    <location>
        <begin position="19"/>
        <end position="51"/>
    </location>
</feature>
<keyword evidence="1" id="KW-0479">Metal-binding</keyword>
<dbReference type="GO" id="GO:0008270">
    <property type="term" value="F:zinc ion binding"/>
    <property type="evidence" value="ECO:0007669"/>
    <property type="project" value="UniProtKB-KW"/>
</dbReference>
<feature type="compositionally biased region" description="Polar residues" evidence="3">
    <location>
        <begin position="42"/>
        <end position="51"/>
    </location>
</feature>